<accession>A0A4R8L4A4</accession>
<feature type="transmembrane region" description="Helical" evidence="2">
    <location>
        <begin position="114"/>
        <end position="133"/>
    </location>
</feature>
<sequence>MASLVPLPRGTQPAPRLQTMEMNNHQPFYVIYDGPALEEHRMDVRDLAPALIAIADLLSAANNEINGKAASLRVYVNASFKAGSFGIDLVATQHLLSQIKDIFSGHGASAVCNGYTLMTMVGFVGGGGLIGLLRRLKGRRPMQIQQHGKVATVHVSETETIEIDSRVVKLYRSDIVRSSLEKVFSPLEREGITDFGVLMHERVVLEVHDDELGALSAVTTDTAAEIVSDCTSHKMLQIESMTFKDGNTWRVHDGVTTFHASINDRAFLKKIDAGERFGKGDVLLVDLRQVQSIDRGRLNNESTIVKVLEHRQPLQPGSPDEARAAADDEHEDSGIALSVA</sequence>
<protein>
    <submittedName>
        <fullName evidence="3">Uncharacterized protein</fullName>
    </submittedName>
</protein>
<dbReference type="EMBL" id="SORE01000045">
    <property type="protein sequence ID" value="TDY37085.1"/>
    <property type="molecule type" value="Genomic_DNA"/>
</dbReference>
<keyword evidence="2" id="KW-1133">Transmembrane helix</keyword>
<reference evidence="3 4" key="1">
    <citation type="submission" date="2019-03" db="EMBL/GenBank/DDBJ databases">
        <title>Genomic Encyclopedia of Type Strains, Phase III (KMG-III): the genomes of soil and plant-associated and newly described type strains.</title>
        <authorList>
            <person name="Whitman W."/>
        </authorList>
    </citation>
    <scope>NUCLEOTIDE SEQUENCE [LARGE SCALE GENOMIC DNA]</scope>
    <source>
        <strain evidence="3 4">LMG 29544</strain>
    </source>
</reference>
<feature type="region of interest" description="Disordered" evidence="1">
    <location>
        <begin position="313"/>
        <end position="340"/>
    </location>
</feature>
<comment type="caution">
    <text evidence="3">The sequence shown here is derived from an EMBL/GenBank/DDBJ whole genome shotgun (WGS) entry which is preliminary data.</text>
</comment>
<name>A0A4R8L4A4_9BURK</name>
<organism evidence="3 4">
    <name type="scientific">Paraburkholderia rhizosphaerae</name>
    <dbReference type="NCBI Taxonomy" id="480658"/>
    <lineage>
        <taxon>Bacteria</taxon>
        <taxon>Pseudomonadati</taxon>
        <taxon>Pseudomonadota</taxon>
        <taxon>Betaproteobacteria</taxon>
        <taxon>Burkholderiales</taxon>
        <taxon>Burkholderiaceae</taxon>
        <taxon>Paraburkholderia</taxon>
    </lineage>
</organism>
<evidence type="ECO:0000256" key="1">
    <source>
        <dbReference type="SAM" id="MobiDB-lite"/>
    </source>
</evidence>
<dbReference type="Proteomes" id="UP000295509">
    <property type="component" value="Unassembled WGS sequence"/>
</dbReference>
<evidence type="ECO:0000313" key="4">
    <source>
        <dbReference type="Proteomes" id="UP000295509"/>
    </source>
</evidence>
<gene>
    <name evidence="3" type="ORF">BX592_14529</name>
</gene>
<evidence type="ECO:0000256" key="2">
    <source>
        <dbReference type="SAM" id="Phobius"/>
    </source>
</evidence>
<proteinExistence type="predicted"/>
<keyword evidence="4" id="KW-1185">Reference proteome</keyword>
<keyword evidence="2" id="KW-0812">Transmembrane</keyword>
<dbReference type="AlphaFoldDB" id="A0A4R8L4A4"/>
<keyword evidence="2" id="KW-0472">Membrane</keyword>
<evidence type="ECO:0000313" key="3">
    <source>
        <dbReference type="EMBL" id="TDY37085.1"/>
    </source>
</evidence>